<evidence type="ECO:0000313" key="4">
    <source>
        <dbReference type="Proteomes" id="UP000247702"/>
    </source>
</evidence>
<reference evidence="3" key="2">
    <citation type="submission" date="2019-10" db="EMBL/GenBank/DDBJ databases">
        <title>Conservation and host-specific expression of non-tandemly repeated heterogenous ribosome RNA gene in arbuscular mycorrhizal fungi.</title>
        <authorList>
            <person name="Maeda T."/>
            <person name="Kobayashi Y."/>
            <person name="Nakagawa T."/>
            <person name="Ezawa T."/>
            <person name="Yamaguchi K."/>
            <person name="Bino T."/>
            <person name="Nishimoto Y."/>
            <person name="Shigenobu S."/>
            <person name="Kawaguchi M."/>
        </authorList>
    </citation>
    <scope>NUCLEOTIDE SEQUENCE</scope>
    <source>
        <strain evidence="3">HR1</strain>
    </source>
</reference>
<dbReference type="InterPro" id="IPR027417">
    <property type="entry name" value="P-loop_NTPase"/>
</dbReference>
<dbReference type="PANTHER" id="PTHR10903">
    <property type="entry name" value="GTPASE, IMAP FAMILY MEMBER-RELATED"/>
    <property type="match status" value="1"/>
</dbReference>
<dbReference type="SUPFAM" id="SSF52540">
    <property type="entry name" value="P-loop containing nucleoside triphosphate hydrolases"/>
    <property type="match status" value="1"/>
</dbReference>
<dbReference type="GO" id="GO:0016301">
    <property type="term" value="F:kinase activity"/>
    <property type="evidence" value="ECO:0007669"/>
    <property type="project" value="UniProtKB-KW"/>
</dbReference>
<proteinExistence type="predicted"/>
<keyword evidence="4" id="KW-1185">Reference proteome</keyword>
<name>A0A2Z6RY80_9GLOM</name>
<protein>
    <submittedName>
        <fullName evidence="3">Kinase-like domain-containing protein</fullName>
    </submittedName>
</protein>
<dbReference type="InterPro" id="IPR006073">
    <property type="entry name" value="GTP-bd"/>
</dbReference>
<dbReference type="EMBL" id="BLAL01000193">
    <property type="protein sequence ID" value="GES90157.1"/>
    <property type="molecule type" value="Genomic_DNA"/>
</dbReference>
<dbReference type="GO" id="GO:0005525">
    <property type="term" value="F:GTP binding"/>
    <property type="evidence" value="ECO:0007669"/>
    <property type="project" value="InterPro"/>
</dbReference>
<gene>
    <name evidence="3" type="ORF">RCL2_001702700</name>
    <name evidence="2" type="ORF">RclHR1_02850009</name>
</gene>
<dbReference type="Proteomes" id="UP000615446">
    <property type="component" value="Unassembled WGS sequence"/>
</dbReference>
<reference evidence="2 4" key="1">
    <citation type="submission" date="2017-11" db="EMBL/GenBank/DDBJ databases">
        <title>The genome of Rhizophagus clarus HR1 reveals common genetic basis of auxotrophy among arbuscular mycorrhizal fungi.</title>
        <authorList>
            <person name="Kobayashi Y."/>
        </authorList>
    </citation>
    <scope>NUCLEOTIDE SEQUENCE [LARGE SCALE GENOMIC DNA]</scope>
    <source>
        <strain evidence="2 4">HR1</strain>
    </source>
</reference>
<dbReference type="EMBL" id="BEXD01002057">
    <property type="protein sequence ID" value="GBB96838.1"/>
    <property type="molecule type" value="Genomic_DNA"/>
</dbReference>
<dbReference type="Proteomes" id="UP000247702">
    <property type="component" value="Unassembled WGS sequence"/>
</dbReference>
<organism evidence="2 4">
    <name type="scientific">Rhizophagus clarus</name>
    <dbReference type="NCBI Taxonomy" id="94130"/>
    <lineage>
        <taxon>Eukaryota</taxon>
        <taxon>Fungi</taxon>
        <taxon>Fungi incertae sedis</taxon>
        <taxon>Mucoromycota</taxon>
        <taxon>Glomeromycotina</taxon>
        <taxon>Glomeromycetes</taxon>
        <taxon>Glomerales</taxon>
        <taxon>Glomeraceae</taxon>
        <taxon>Rhizophagus</taxon>
    </lineage>
</organism>
<dbReference type="AlphaFoldDB" id="A0A2Z6RY80"/>
<feature type="domain" description="G" evidence="1">
    <location>
        <begin position="8"/>
        <end position="122"/>
    </location>
</feature>
<dbReference type="STRING" id="94130.A0A2Z6RY80"/>
<keyword evidence="3" id="KW-0418">Kinase</keyword>
<accession>A0A2Z6RY80</accession>
<evidence type="ECO:0000313" key="3">
    <source>
        <dbReference type="EMBL" id="GES90157.1"/>
    </source>
</evidence>
<evidence type="ECO:0000313" key="2">
    <source>
        <dbReference type="EMBL" id="GBB96838.1"/>
    </source>
</evidence>
<dbReference type="Pfam" id="PF01926">
    <property type="entry name" value="MMR_HSR1"/>
    <property type="match status" value="1"/>
</dbReference>
<evidence type="ECO:0000259" key="1">
    <source>
        <dbReference type="Pfam" id="PF01926"/>
    </source>
</evidence>
<dbReference type="InterPro" id="IPR045058">
    <property type="entry name" value="GIMA/IAN/Toc"/>
</dbReference>
<dbReference type="PANTHER" id="PTHR10903:SF184">
    <property type="entry name" value="GTP-BINDING PROTEIN A"/>
    <property type="match status" value="1"/>
</dbReference>
<dbReference type="Gene3D" id="3.40.50.300">
    <property type="entry name" value="P-loop containing nucleotide triphosphate hydrolases"/>
    <property type="match status" value="1"/>
</dbReference>
<dbReference type="OrthoDB" id="2337785at2759"/>
<sequence length="203" mass="22969">MAKTTKNIIVVGGTGLGKSALCNVLTGTGKFKEAGYAVSQTQDNQEEIVMFDNIDNTEFCVVDTVGIGNTGQPTKDVLKKLRSAFKNIWHVLLVTDGRFSKEEIEIYDILKSKFKESHVTIVRTKFSNFRRRDECEEDIKAMLSLDKKIAKIINKCKVIHVDNPPTDIQYNGDDDDDDDIKAQNNYNTKTREKSRKILLNYLA</sequence>
<comment type="caution">
    <text evidence="2">The sequence shown here is derived from an EMBL/GenBank/DDBJ whole genome shotgun (WGS) entry which is preliminary data.</text>
</comment>
<keyword evidence="3" id="KW-0808">Transferase</keyword>